<sequence length="469" mass="53634">MAYQSKGLTNCELEDILNEGVIHTKKQEDTCPDCGSTNFIEDYTKGIIFCGCGQVIDTIFDNGMERRNHDGDDNDNVKSGMVHNRLLPQSSLGTSVTAKGRLKKLHIWNAMPYKERSDNIMFKKIHNVCVVYGIVRKIEDDAKILCKRVSGTVHKTGKNKGKPIITRGFNRSGIVAGCLFIACRRNDETRAVKEIAFYFDISERDVNKGIRSLLAILDDDSIVKDIGTSKVIHFIRRKCDELQIKNKYTEIAKTIANNIDKLNIASNHTTYSLAAASILLMADMHGLKSITKKKLSQTFCGLSDVTIGKTYNQIKDLRRILIDDAKVDDICKEITKQRNKRIISQEVYDQMVRFGVDTSKYILKGHEREYESAIFEKHIPTRYEMLTEQYTDTHSDETSLDNESGDSYDDYAFMVHDVKKTLKELKYFDVLNDDVMDIFHNINTKMNIIKVYIDQWAIEVGIHPHIRMN</sequence>
<dbReference type="InterPro" id="IPR013137">
    <property type="entry name" value="Znf_TFIIB"/>
</dbReference>
<dbReference type="PANTHER" id="PTHR11618:SF13">
    <property type="entry name" value="TRANSCRIPTION INITIATION FACTOR IIB"/>
    <property type="match status" value="1"/>
</dbReference>
<keyword evidence="5" id="KW-0396">Initiation factor</keyword>
<dbReference type="Pfam" id="PF00382">
    <property type="entry name" value="TFIIB"/>
    <property type="match status" value="2"/>
</dbReference>
<keyword evidence="2" id="KW-0805">Transcription regulation</keyword>
<evidence type="ECO:0000256" key="1">
    <source>
        <dbReference type="ARBA" id="ARBA00022737"/>
    </source>
</evidence>
<evidence type="ECO:0000256" key="3">
    <source>
        <dbReference type="ARBA" id="ARBA00023163"/>
    </source>
</evidence>
<keyword evidence="3" id="KW-0804">Transcription</keyword>
<dbReference type="GO" id="GO:0097550">
    <property type="term" value="C:transcription preinitiation complex"/>
    <property type="evidence" value="ECO:0007669"/>
    <property type="project" value="TreeGrafter"/>
</dbReference>
<dbReference type="CDD" id="cd00043">
    <property type="entry name" value="CYCLIN_SF"/>
    <property type="match status" value="1"/>
</dbReference>
<dbReference type="InterPro" id="IPR000812">
    <property type="entry name" value="TFIIB"/>
</dbReference>
<gene>
    <name evidence="5" type="ORF">YASMINEVIRUS_838</name>
</gene>
<evidence type="ECO:0000313" key="6">
    <source>
        <dbReference type="Proteomes" id="UP000594342"/>
    </source>
</evidence>
<dbReference type="PANTHER" id="PTHR11618">
    <property type="entry name" value="TRANSCRIPTION INITIATION FACTOR IIB-RELATED"/>
    <property type="match status" value="1"/>
</dbReference>
<accession>A0A5K0U9A7</accession>
<dbReference type="PROSITE" id="PS51134">
    <property type="entry name" value="ZF_TFIIB"/>
    <property type="match status" value="1"/>
</dbReference>
<dbReference type="EMBL" id="UPSH01000001">
    <property type="protein sequence ID" value="VBB18375.1"/>
    <property type="molecule type" value="Genomic_DNA"/>
</dbReference>
<dbReference type="Gene3D" id="1.10.472.10">
    <property type="entry name" value="Cyclin-like"/>
    <property type="match status" value="1"/>
</dbReference>
<protein>
    <submittedName>
        <fullName evidence="5">Transcription initiation factor IIB</fullName>
    </submittedName>
</protein>
<dbReference type="PRINTS" id="PR00685">
    <property type="entry name" value="TIFACTORIIB"/>
</dbReference>
<dbReference type="SUPFAM" id="SSF47954">
    <property type="entry name" value="Cyclin-like"/>
    <property type="match status" value="2"/>
</dbReference>
<keyword evidence="5" id="KW-0648">Protein biosynthesis</keyword>
<keyword evidence="1" id="KW-0677">Repeat</keyword>
<keyword evidence="6" id="KW-1185">Reference proteome</keyword>
<name>A0A5K0U9A7_9VIRU</name>
<dbReference type="Gene3D" id="1.10.472.170">
    <property type="match status" value="1"/>
</dbReference>
<evidence type="ECO:0000259" key="4">
    <source>
        <dbReference type="PROSITE" id="PS51134"/>
    </source>
</evidence>
<dbReference type="GO" id="GO:0017025">
    <property type="term" value="F:TBP-class protein binding"/>
    <property type="evidence" value="ECO:0007669"/>
    <property type="project" value="InterPro"/>
</dbReference>
<dbReference type="InterPro" id="IPR013150">
    <property type="entry name" value="TFIIB_cyclin"/>
</dbReference>
<dbReference type="Proteomes" id="UP000594342">
    <property type="component" value="Unassembled WGS sequence"/>
</dbReference>
<dbReference type="GO" id="GO:0070897">
    <property type="term" value="P:transcription preinitiation complex assembly"/>
    <property type="evidence" value="ECO:0007669"/>
    <property type="project" value="InterPro"/>
</dbReference>
<organism evidence="5 6">
    <name type="scientific">Yasminevirus sp. GU-2018</name>
    <dbReference type="NCBI Taxonomy" id="2420051"/>
    <lineage>
        <taxon>Viruses</taxon>
        <taxon>Varidnaviria</taxon>
        <taxon>Bamfordvirae</taxon>
        <taxon>Nucleocytoviricota</taxon>
        <taxon>Megaviricetes</taxon>
        <taxon>Imitervirales</taxon>
        <taxon>Mimiviridae</taxon>
        <taxon>Klosneuvirinae</taxon>
        <taxon>Yasminevirus</taxon>
        <taxon>Yasminevirus saudimassiliense</taxon>
    </lineage>
</organism>
<dbReference type="InterPro" id="IPR036915">
    <property type="entry name" value="Cyclin-like_sf"/>
</dbReference>
<dbReference type="SUPFAM" id="SSF57783">
    <property type="entry name" value="Zinc beta-ribbon"/>
    <property type="match status" value="1"/>
</dbReference>
<comment type="caution">
    <text evidence="5">The sequence shown here is derived from an EMBL/GenBank/DDBJ whole genome shotgun (WGS) entry which is preliminary data.</text>
</comment>
<feature type="domain" description="TFIIB-type" evidence="4">
    <location>
        <begin position="27"/>
        <end position="57"/>
    </location>
</feature>
<evidence type="ECO:0000313" key="5">
    <source>
        <dbReference type="EMBL" id="VBB18375.1"/>
    </source>
</evidence>
<reference evidence="5 6" key="1">
    <citation type="submission" date="2018-10" db="EMBL/GenBank/DDBJ databases">
        <authorList>
            <consortium name="IHU Genomes"/>
        </authorList>
    </citation>
    <scope>NUCLEOTIDE SEQUENCE [LARGE SCALE GENOMIC DNA]</scope>
    <source>
        <strain evidence="5 6">A1</strain>
    </source>
</reference>
<proteinExistence type="predicted"/>
<evidence type="ECO:0000256" key="2">
    <source>
        <dbReference type="ARBA" id="ARBA00023015"/>
    </source>
</evidence>